<dbReference type="Gene3D" id="3.40.50.11180">
    <property type="match status" value="1"/>
</dbReference>
<evidence type="ECO:0000256" key="10">
    <source>
        <dbReference type="ARBA" id="ARBA00061104"/>
    </source>
</evidence>
<evidence type="ECO:0000256" key="7">
    <source>
        <dbReference type="ARBA" id="ARBA00022840"/>
    </source>
</evidence>
<dbReference type="EMBL" id="LJIX01000003">
    <property type="protein sequence ID" value="KQL27399.1"/>
    <property type="molecule type" value="Genomic_DNA"/>
</dbReference>
<evidence type="ECO:0000256" key="5">
    <source>
        <dbReference type="ARBA" id="ARBA00022801"/>
    </source>
</evidence>
<dbReference type="AlphaFoldDB" id="A0A0Q3VS39"/>
<dbReference type="InterPro" id="IPR014001">
    <property type="entry name" value="Helicase_ATP-bd"/>
</dbReference>
<comment type="subcellular location">
    <subcellularLocation>
        <location evidence="1 13">Cytoplasm</location>
    </subcellularLocation>
</comment>
<dbReference type="Proteomes" id="UP000050996">
    <property type="component" value="Unassembled WGS sequence"/>
</dbReference>
<keyword evidence="7 13" id="KW-0067">ATP-binding</keyword>
<comment type="similarity">
    <text evidence="10 13">In the N-terminal section; belongs to the UvrB family.</text>
</comment>
<dbReference type="InterPro" id="IPR047112">
    <property type="entry name" value="RecG/Mfd"/>
</dbReference>
<dbReference type="InterPro" id="IPR041471">
    <property type="entry name" value="UvrB_inter"/>
</dbReference>
<evidence type="ECO:0000256" key="6">
    <source>
        <dbReference type="ARBA" id="ARBA00022806"/>
    </source>
</evidence>
<comment type="similarity">
    <text evidence="11 13">In the C-terminal section; belongs to the helicase family. RecG subfamily.</text>
</comment>
<dbReference type="SMART" id="SM00487">
    <property type="entry name" value="DEXDc"/>
    <property type="match status" value="1"/>
</dbReference>
<accession>A0A0Q3VS39</accession>
<dbReference type="PANTHER" id="PTHR47964:SF1">
    <property type="entry name" value="ATP-DEPENDENT DNA HELICASE HOMOLOG RECG, CHLOROPLASTIC"/>
    <property type="match status" value="1"/>
</dbReference>
<dbReference type="EC" id="3.6.4.-" evidence="13"/>
<evidence type="ECO:0000256" key="9">
    <source>
        <dbReference type="ARBA" id="ARBA00023204"/>
    </source>
</evidence>
<dbReference type="STRING" id="1637975.AN957_00165"/>
<dbReference type="Pfam" id="PF03461">
    <property type="entry name" value="TRCF"/>
    <property type="match status" value="1"/>
</dbReference>
<sequence length="1178" mass="134148">MIGLKHMISQQDDVRSVLSGIKEGLREQLISGLSGSARTLFLASVYEQTGRPMLVVTHNLLQAQKLYEDIVNLAGESEVFLYPANELIAAEISIASPELKAQRIEVLNYWSKSKEGILIAPMAGLRKILPPASLWNACQLTLKVGDELLEDQFLQFVQMGYTRVGMVSSPGEFSIRGGIIDIYPLTETDPIRIELFDTEVDSIRSFSLEDQRSKEKLSDVTIGPATEYPLQADHFSKIIEKLEKGLGSSLKKIKDEKAKTLLAQNIGFELEQLKMGSKPDQLFKYLSFAYEERNSLVDYLPENGLIIIDEISRVQEMNDSLEKEEAEWYTSLLSEGQIIHEVKISHNLKGFLNKKKQPVIYMSLFLRHVPNTSPENIINVTCKQMQNFHGQMNVLKGELERWKKAKYTVILVGPGEERVRKLQRVLEDYEIDTLFIDEKQPFLLGKVQIVEGNLHTGFELPIQKLAVITEEELFNKRTKKQPRRQKLSNAERIKSYSELKVGDYVVHVNHGIGKYLGIETLVINGVHKDYLHIRYQGSDKLYVPVEQIDLIQKYVGSEAKEPKIYKLGGNDWKRVKKKVESSVQDIADDLIKLYAEREASKGHAFSPDGEMQREFESAFAYQETEDQLRSIHEIKRDMERERPMDRLLCGDVGYGKTEVAIRAAFKAIADGKQVAILVPTTILAQQHYETMRERFQDFPIEIGLLSRFRSRKQQTETIKGLKSGAVDVVVGTHRILSKDISYRDLGLLIVDEEQRFGVTHKEKIKQLKTNVDVLTLTATPIPRTLHMSMLGVRDLSVIETPPENRFPIQTYVMEYNGGIVREAIERELARDGQVYFLYNRVEDIERKAEEISMLVPDAKVTYAHGKMTENELESVMLSFLAGESDVLVSTTIIETGVDIPNVNTLIVHDADKMGLSQLYQLRGRVGRSNRVAYAYFTYRKDKVLTEVAEKRLQAIKEFTELGSGFKIAMRDLSIRGAGNLLGAEQHGFIDSVGFDLYSQMLKEAIEDRKGNMNEEIKPRTEVDLEVDAYLPDAYINDGHQKIEMYKRFRGASSLEDLEELNEEMLDRFGEYPDEVSYLFQMTEMKVYGEMIGIETIKQTKNEVLILLSEKASSQIDGQKIFEVTSKYGRTVGLGMDGKKLKAVLYIKGMKTREWLNIAFEIVRGLYGSKKEVQSQTTS</sequence>
<evidence type="ECO:0000313" key="16">
    <source>
        <dbReference type="EMBL" id="KQL27399.1"/>
    </source>
</evidence>
<dbReference type="Gene3D" id="3.90.1150.50">
    <property type="entry name" value="Transcription-repair-coupling factor, D7 domain"/>
    <property type="match status" value="1"/>
</dbReference>
<evidence type="ECO:0000256" key="4">
    <source>
        <dbReference type="ARBA" id="ARBA00022763"/>
    </source>
</evidence>
<organism evidence="16 17">
    <name type="scientific">Cytobacillus solani</name>
    <dbReference type="NCBI Taxonomy" id="1637975"/>
    <lineage>
        <taxon>Bacteria</taxon>
        <taxon>Bacillati</taxon>
        <taxon>Bacillota</taxon>
        <taxon>Bacilli</taxon>
        <taxon>Bacillales</taxon>
        <taxon>Bacillaceae</taxon>
        <taxon>Cytobacillus</taxon>
    </lineage>
</organism>
<protein>
    <recommendedName>
        <fullName evidence="12 13">Transcription-repair-coupling factor</fullName>
        <shortName evidence="13">TRCF</shortName>
        <ecNumber evidence="13">3.6.4.-</ecNumber>
    </recommendedName>
</protein>
<comment type="caution">
    <text evidence="16">The sequence shown here is derived from an EMBL/GenBank/DDBJ whole genome shotgun (WGS) entry which is preliminary data.</text>
</comment>
<dbReference type="PANTHER" id="PTHR47964">
    <property type="entry name" value="ATP-DEPENDENT DNA HELICASE HOMOLOG RECG, CHLOROPLASTIC"/>
    <property type="match status" value="1"/>
</dbReference>
<comment type="function">
    <text evidence="13">Couples transcription and DNA repair by recognizing RNA polymerase (RNAP) stalled at DNA lesions. Mediates ATP-dependent release of RNAP and its truncated transcript from the DNA, and recruitment of nucleotide excision repair machinery to the damaged site.</text>
</comment>
<dbReference type="InterPro" id="IPR003711">
    <property type="entry name" value="CarD-like/TRCF_RID"/>
</dbReference>
<dbReference type="InterPro" id="IPR037235">
    <property type="entry name" value="TRCF-like_C_D7"/>
</dbReference>
<dbReference type="SUPFAM" id="SSF143517">
    <property type="entry name" value="TRCF domain-like"/>
    <property type="match status" value="1"/>
</dbReference>
<dbReference type="NCBIfam" id="TIGR00580">
    <property type="entry name" value="mfd"/>
    <property type="match status" value="1"/>
</dbReference>
<evidence type="ECO:0000256" key="3">
    <source>
        <dbReference type="ARBA" id="ARBA00022741"/>
    </source>
</evidence>
<keyword evidence="17" id="KW-1185">Reference proteome</keyword>
<reference evidence="16 17" key="1">
    <citation type="submission" date="2015-09" db="EMBL/GenBank/DDBJ databases">
        <title>Genome sequencing project for genomic taxonomy and phylogenomics of Bacillus-like bacteria.</title>
        <authorList>
            <person name="Liu B."/>
            <person name="Wang J."/>
            <person name="Zhu Y."/>
            <person name="Liu G."/>
            <person name="Chen Q."/>
            <person name="Chen Z."/>
            <person name="Lan J."/>
            <person name="Che J."/>
            <person name="Ge C."/>
            <person name="Shi H."/>
            <person name="Pan Z."/>
            <person name="Liu X."/>
        </authorList>
    </citation>
    <scope>NUCLEOTIDE SEQUENCE [LARGE SCALE GENOMIC DNA]</scope>
    <source>
        <strain evidence="16 17">FJAT-18043</strain>
    </source>
</reference>
<dbReference type="GO" id="GO:0003678">
    <property type="term" value="F:DNA helicase activity"/>
    <property type="evidence" value="ECO:0007669"/>
    <property type="project" value="TreeGrafter"/>
</dbReference>
<dbReference type="Pfam" id="PF02559">
    <property type="entry name" value="CarD_TRCF_RID"/>
    <property type="match status" value="1"/>
</dbReference>
<dbReference type="SUPFAM" id="SSF52540">
    <property type="entry name" value="P-loop containing nucleoside triphosphate hydrolases"/>
    <property type="match status" value="4"/>
</dbReference>
<feature type="domain" description="Helicase ATP-binding" evidence="14">
    <location>
        <begin position="637"/>
        <end position="798"/>
    </location>
</feature>
<feature type="domain" description="Helicase C-terminal" evidence="15">
    <location>
        <begin position="819"/>
        <end position="973"/>
    </location>
</feature>
<evidence type="ECO:0000256" key="8">
    <source>
        <dbReference type="ARBA" id="ARBA00023125"/>
    </source>
</evidence>
<evidence type="ECO:0000256" key="12">
    <source>
        <dbReference type="ARBA" id="ARBA00070128"/>
    </source>
</evidence>
<dbReference type="Gene3D" id="3.30.2060.10">
    <property type="entry name" value="Penicillin-binding protein 1b domain"/>
    <property type="match status" value="1"/>
</dbReference>
<dbReference type="CDD" id="cd17991">
    <property type="entry name" value="DEXHc_TRCF"/>
    <property type="match status" value="1"/>
</dbReference>
<dbReference type="InterPro" id="IPR036101">
    <property type="entry name" value="CarD-like/TRCF_RID_sf"/>
</dbReference>
<dbReference type="HAMAP" id="MF_00969">
    <property type="entry name" value="TRCF"/>
    <property type="match status" value="1"/>
</dbReference>
<dbReference type="PROSITE" id="PS51194">
    <property type="entry name" value="HELICASE_CTER"/>
    <property type="match status" value="1"/>
</dbReference>
<evidence type="ECO:0000256" key="11">
    <source>
        <dbReference type="ARBA" id="ARBA00061399"/>
    </source>
</evidence>
<dbReference type="GO" id="GO:0000716">
    <property type="term" value="P:transcription-coupled nucleotide-excision repair, DNA damage recognition"/>
    <property type="evidence" value="ECO:0007669"/>
    <property type="project" value="UniProtKB-UniRule"/>
</dbReference>
<dbReference type="InterPro" id="IPR001650">
    <property type="entry name" value="Helicase_C-like"/>
</dbReference>
<dbReference type="PROSITE" id="PS51192">
    <property type="entry name" value="HELICASE_ATP_BIND_1"/>
    <property type="match status" value="1"/>
</dbReference>
<evidence type="ECO:0000259" key="14">
    <source>
        <dbReference type="PROSITE" id="PS51192"/>
    </source>
</evidence>
<dbReference type="SMART" id="SM00490">
    <property type="entry name" value="HELICc"/>
    <property type="match status" value="1"/>
</dbReference>
<evidence type="ECO:0000313" key="17">
    <source>
        <dbReference type="Proteomes" id="UP000050996"/>
    </source>
</evidence>
<keyword evidence="6" id="KW-0347">Helicase</keyword>
<dbReference type="GO" id="GO:0005524">
    <property type="term" value="F:ATP binding"/>
    <property type="evidence" value="ECO:0007669"/>
    <property type="project" value="UniProtKB-UniRule"/>
</dbReference>
<dbReference type="FunFam" id="3.40.50.300:FF:000546">
    <property type="entry name" value="Transcription-repair-coupling factor"/>
    <property type="match status" value="1"/>
</dbReference>
<evidence type="ECO:0000259" key="15">
    <source>
        <dbReference type="PROSITE" id="PS51194"/>
    </source>
</evidence>
<dbReference type="Gene3D" id="2.40.10.170">
    <property type="match status" value="1"/>
</dbReference>
<evidence type="ECO:0000256" key="1">
    <source>
        <dbReference type="ARBA" id="ARBA00004496"/>
    </source>
</evidence>
<dbReference type="InterPro" id="IPR027417">
    <property type="entry name" value="P-loop_NTPase"/>
</dbReference>
<dbReference type="SMART" id="SM01058">
    <property type="entry name" value="CarD_TRCF"/>
    <property type="match status" value="1"/>
</dbReference>
<dbReference type="GO" id="GO:0005737">
    <property type="term" value="C:cytoplasm"/>
    <property type="evidence" value="ECO:0007669"/>
    <property type="project" value="UniProtKB-SubCell"/>
</dbReference>
<dbReference type="SUPFAM" id="SSF141259">
    <property type="entry name" value="CarD-like"/>
    <property type="match status" value="1"/>
</dbReference>
<keyword evidence="8 13" id="KW-0238">DNA-binding</keyword>
<dbReference type="GO" id="GO:0006355">
    <property type="term" value="P:regulation of DNA-templated transcription"/>
    <property type="evidence" value="ECO:0007669"/>
    <property type="project" value="UniProtKB-UniRule"/>
</dbReference>
<keyword evidence="3 13" id="KW-0547">Nucleotide-binding</keyword>
<keyword evidence="9 13" id="KW-0234">DNA repair</keyword>
<dbReference type="Gene3D" id="3.40.50.300">
    <property type="entry name" value="P-loop containing nucleotide triphosphate hydrolases"/>
    <property type="match status" value="2"/>
</dbReference>
<dbReference type="GO" id="GO:0016787">
    <property type="term" value="F:hydrolase activity"/>
    <property type="evidence" value="ECO:0007669"/>
    <property type="project" value="UniProtKB-KW"/>
</dbReference>
<evidence type="ECO:0000256" key="2">
    <source>
        <dbReference type="ARBA" id="ARBA00022490"/>
    </source>
</evidence>
<dbReference type="Pfam" id="PF00271">
    <property type="entry name" value="Helicase_C"/>
    <property type="match status" value="1"/>
</dbReference>
<name>A0A0Q3VS39_9BACI</name>
<evidence type="ECO:0000256" key="13">
    <source>
        <dbReference type="HAMAP-Rule" id="MF_00969"/>
    </source>
</evidence>
<dbReference type="Pfam" id="PF00270">
    <property type="entry name" value="DEAD"/>
    <property type="match status" value="1"/>
</dbReference>
<keyword evidence="2 13" id="KW-0963">Cytoplasm</keyword>
<gene>
    <name evidence="13" type="primary">mfd</name>
    <name evidence="16" type="ORF">AN957_00165</name>
</gene>
<dbReference type="CDD" id="cd18810">
    <property type="entry name" value="SF2_C_TRCF"/>
    <property type="match status" value="1"/>
</dbReference>
<dbReference type="PATRIC" id="fig|1637975.4.peg.5387"/>
<dbReference type="RefSeq" id="WP_056681674.1">
    <property type="nucleotide sequence ID" value="NZ_LJIX01000003.1"/>
</dbReference>
<proteinExistence type="inferred from homology"/>
<dbReference type="Pfam" id="PF17757">
    <property type="entry name" value="UvrB_inter"/>
    <property type="match status" value="1"/>
</dbReference>
<dbReference type="InterPro" id="IPR011545">
    <property type="entry name" value="DEAD/DEAH_box_helicase_dom"/>
</dbReference>
<dbReference type="InterPro" id="IPR005118">
    <property type="entry name" value="TRCF_C"/>
</dbReference>
<dbReference type="SMART" id="SM00982">
    <property type="entry name" value="TRCF"/>
    <property type="match status" value="1"/>
</dbReference>
<dbReference type="GO" id="GO:0003684">
    <property type="term" value="F:damaged DNA binding"/>
    <property type="evidence" value="ECO:0007669"/>
    <property type="project" value="InterPro"/>
</dbReference>
<keyword evidence="5 13" id="KW-0378">Hydrolase</keyword>
<keyword evidence="4 13" id="KW-0227">DNA damage</keyword>
<dbReference type="InterPro" id="IPR004576">
    <property type="entry name" value="Mfd"/>
</dbReference>